<evidence type="ECO:0000256" key="2">
    <source>
        <dbReference type="SAM" id="SignalP"/>
    </source>
</evidence>
<evidence type="ECO:0000313" key="4">
    <source>
        <dbReference type="Proteomes" id="UP000542973"/>
    </source>
</evidence>
<name>A0A849BDD4_9BURK</name>
<dbReference type="RefSeq" id="WP_053824213.1">
    <property type="nucleotide sequence ID" value="NZ_BAAAEB010000025.1"/>
</dbReference>
<gene>
    <name evidence="3" type="ORF">HLB16_16005</name>
</gene>
<feature type="region of interest" description="Disordered" evidence="1">
    <location>
        <begin position="320"/>
        <end position="339"/>
    </location>
</feature>
<evidence type="ECO:0000256" key="1">
    <source>
        <dbReference type="SAM" id="MobiDB-lite"/>
    </source>
</evidence>
<dbReference type="AlphaFoldDB" id="A0A849BDD4"/>
<keyword evidence="2" id="KW-0732">Signal</keyword>
<organism evidence="3 4">
    <name type="scientific">Cupriavidus gilardii</name>
    <dbReference type="NCBI Taxonomy" id="82541"/>
    <lineage>
        <taxon>Bacteria</taxon>
        <taxon>Pseudomonadati</taxon>
        <taxon>Pseudomonadota</taxon>
        <taxon>Betaproteobacteria</taxon>
        <taxon>Burkholderiales</taxon>
        <taxon>Burkholderiaceae</taxon>
        <taxon>Cupriavidus</taxon>
    </lineage>
</organism>
<evidence type="ECO:0000313" key="3">
    <source>
        <dbReference type="EMBL" id="NNH12376.1"/>
    </source>
</evidence>
<sequence length="339" mass="37571">MPRRQTRQIRPFRPFRLLPALLFSLLTAPAFAQAPTPAASTDPVPAAVEVRNLTTPTTCAEEDNVSFALSAPSIQRFRVEALHPAYIGKIRKDSSAPDFSGCNFGDTPHPTDPRHTFKPRKVRLYDGKDLAIVGITFDSFWRPQRVPVTVGGRKDGGFHLIQFFDKRKGAQGKVVETEVLVLYPSDGYWRAKPLPAAHLPDNAYGSSFLMGPVQQDLRPIVDIAHIDIDPRQRTIGLRFTAGGGAQVAIREISRTRTALDVAFNPPYRTQAPFAMLRSMYVTEDNADMSRVAWQDPAGKSGDATVAEVSTWQAGDIRFGRTVPSRHNTSAPDIRFSDFR</sequence>
<dbReference type="EMBL" id="JABEMD010000027">
    <property type="protein sequence ID" value="NNH12376.1"/>
    <property type="molecule type" value="Genomic_DNA"/>
</dbReference>
<accession>A0A849BDD4</accession>
<protein>
    <submittedName>
        <fullName evidence="3">Uncharacterized protein</fullName>
    </submittedName>
</protein>
<proteinExistence type="predicted"/>
<comment type="caution">
    <text evidence="3">The sequence shown here is derived from an EMBL/GenBank/DDBJ whole genome shotgun (WGS) entry which is preliminary data.</text>
</comment>
<reference evidence="3 4" key="1">
    <citation type="submission" date="2020-05" db="EMBL/GenBank/DDBJ databases">
        <title>MicrobeNet Type strains.</title>
        <authorList>
            <person name="Nicholson A.C."/>
        </authorList>
    </citation>
    <scope>NUCLEOTIDE SEQUENCE [LARGE SCALE GENOMIC DNA]</scope>
    <source>
        <strain evidence="3 4">ATCC 700815</strain>
    </source>
</reference>
<feature type="signal peptide" evidence="2">
    <location>
        <begin position="1"/>
        <end position="32"/>
    </location>
</feature>
<dbReference type="Proteomes" id="UP000542973">
    <property type="component" value="Unassembled WGS sequence"/>
</dbReference>
<feature type="chain" id="PRO_5032839106" evidence="2">
    <location>
        <begin position="33"/>
        <end position="339"/>
    </location>
</feature>